<dbReference type="AlphaFoldDB" id="A0A9Q0F661"/>
<dbReference type="EMBL" id="JAKUCV010006842">
    <property type="protein sequence ID" value="KAJ4825653.1"/>
    <property type="molecule type" value="Genomic_DNA"/>
</dbReference>
<organism evidence="1 2">
    <name type="scientific">Turnera subulata</name>
    <dbReference type="NCBI Taxonomy" id="218843"/>
    <lineage>
        <taxon>Eukaryota</taxon>
        <taxon>Viridiplantae</taxon>
        <taxon>Streptophyta</taxon>
        <taxon>Embryophyta</taxon>
        <taxon>Tracheophyta</taxon>
        <taxon>Spermatophyta</taxon>
        <taxon>Magnoliopsida</taxon>
        <taxon>eudicotyledons</taxon>
        <taxon>Gunneridae</taxon>
        <taxon>Pentapetalae</taxon>
        <taxon>rosids</taxon>
        <taxon>fabids</taxon>
        <taxon>Malpighiales</taxon>
        <taxon>Passifloraceae</taxon>
        <taxon>Turnera</taxon>
    </lineage>
</organism>
<evidence type="ECO:0000313" key="2">
    <source>
        <dbReference type="Proteomes" id="UP001141552"/>
    </source>
</evidence>
<comment type="caution">
    <text evidence="1">The sequence shown here is derived from an EMBL/GenBank/DDBJ whole genome shotgun (WGS) entry which is preliminary data.</text>
</comment>
<accession>A0A9Q0F661</accession>
<evidence type="ECO:0000313" key="1">
    <source>
        <dbReference type="EMBL" id="KAJ4825653.1"/>
    </source>
</evidence>
<sequence length="112" mass="12702">MLFQKLHHLMPSSVCQKSRLLGRSCGGGCGTLLERHENFGALVKDLSPSVIVIWVSSFILSHDCFTLQALQELHHSLPFLTLSSQLSHLHNPILSFWVHLFLQLLLHLRHTT</sequence>
<name>A0A9Q0F661_9ROSI</name>
<proteinExistence type="predicted"/>
<dbReference type="Proteomes" id="UP001141552">
    <property type="component" value="Unassembled WGS sequence"/>
</dbReference>
<reference evidence="1" key="1">
    <citation type="submission" date="2022-02" db="EMBL/GenBank/DDBJ databases">
        <authorList>
            <person name="Henning P.M."/>
            <person name="McCubbin A.G."/>
            <person name="Shore J.S."/>
        </authorList>
    </citation>
    <scope>NUCLEOTIDE SEQUENCE</scope>
    <source>
        <strain evidence="1">F60SS</strain>
        <tissue evidence="1">Leaves</tissue>
    </source>
</reference>
<reference evidence="1" key="2">
    <citation type="journal article" date="2023" name="Plants (Basel)">
        <title>Annotation of the Turnera subulata (Passifloraceae) Draft Genome Reveals the S-Locus Evolved after the Divergence of Turneroideae from Passifloroideae in a Stepwise Manner.</title>
        <authorList>
            <person name="Henning P.M."/>
            <person name="Roalson E.H."/>
            <person name="Mir W."/>
            <person name="McCubbin A.G."/>
            <person name="Shore J.S."/>
        </authorList>
    </citation>
    <scope>NUCLEOTIDE SEQUENCE</scope>
    <source>
        <strain evidence="1">F60SS</strain>
    </source>
</reference>
<protein>
    <submittedName>
        <fullName evidence="1">Uncharacterized protein</fullName>
    </submittedName>
</protein>
<keyword evidence="2" id="KW-1185">Reference proteome</keyword>
<gene>
    <name evidence="1" type="ORF">Tsubulata_038883</name>
</gene>